<sequence>MVLIFQPAEEQGEGAKQMIKKGVLEKAEAIFSLHLFLSLDSGVVASRSGDFLVGCGFFKAVIHAKGGHAAIPQDSVTDPILVVSATVISLQHIVSQEVDPLDMPVVFVTMLDGGTGLNAIPNSVSIVGTYRYVSKKGFYALAETIQEVRNHQLWRPSDSSCRTPSKTNTTGFATCLDFW</sequence>
<dbReference type="GO" id="GO:0010179">
    <property type="term" value="F:IAA-Ala conjugate hydrolase activity"/>
    <property type="evidence" value="ECO:0007669"/>
    <property type="project" value="TreeGrafter"/>
</dbReference>
<dbReference type="InterPro" id="IPR017439">
    <property type="entry name" value="Amidohydrolase"/>
</dbReference>
<comment type="similarity">
    <text evidence="1">Belongs to the peptidase M20 family.</text>
</comment>
<dbReference type="Gene3D" id="3.30.70.360">
    <property type="match status" value="1"/>
</dbReference>
<evidence type="ECO:0000256" key="1">
    <source>
        <dbReference type="ARBA" id="ARBA00006153"/>
    </source>
</evidence>
<keyword evidence="3" id="KW-0464">Manganese</keyword>
<proteinExistence type="inferred from homology"/>
<dbReference type="PANTHER" id="PTHR11014">
    <property type="entry name" value="PEPTIDASE M20 FAMILY MEMBER"/>
    <property type="match status" value="1"/>
</dbReference>
<evidence type="ECO:0000313" key="4">
    <source>
        <dbReference type="EMBL" id="CAI9289317.1"/>
    </source>
</evidence>
<keyword evidence="2" id="KW-0378">Hydrolase</keyword>
<dbReference type="Pfam" id="PF01546">
    <property type="entry name" value="Peptidase_M20"/>
    <property type="match status" value="1"/>
</dbReference>
<dbReference type="InterPro" id="IPR036264">
    <property type="entry name" value="Bact_exopeptidase_dim_dom"/>
</dbReference>
<keyword evidence="5" id="KW-1185">Reference proteome</keyword>
<dbReference type="Proteomes" id="UP001177003">
    <property type="component" value="Chromosome 6"/>
</dbReference>
<evidence type="ECO:0000313" key="5">
    <source>
        <dbReference type="Proteomes" id="UP001177003"/>
    </source>
</evidence>
<dbReference type="EMBL" id="OX465082">
    <property type="protein sequence ID" value="CAI9289317.1"/>
    <property type="molecule type" value="Genomic_DNA"/>
</dbReference>
<dbReference type="SUPFAM" id="SSF55031">
    <property type="entry name" value="Bacterial exopeptidase dimerisation domain"/>
    <property type="match status" value="1"/>
</dbReference>
<dbReference type="PANTHER" id="PTHR11014:SF147">
    <property type="entry name" value="PEPTIDASE M20 DIMERISATION DOMAIN-CONTAINING PROTEIN"/>
    <property type="match status" value="1"/>
</dbReference>
<evidence type="ECO:0000256" key="2">
    <source>
        <dbReference type="ARBA" id="ARBA00022801"/>
    </source>
</evidence>
<protein>
    <recommendedName>
        <fullName evidence="6">Peptidase M20 dimerisation domain-containing protein</fullName>
    </recommendedName>
</protein>
<name>A0AA36EBH2_LACSI</name>
<accession>A0AA36EBH2</accession>
<evidence type="ECO:0008006" key="6">
    <source>
        <dbReference type="Google" id="ProtNLM"/>
    </source>
</evidence>
<dbReference type="Gene3D" id="3.40.630.10">
    <property type="entry name" value="Zn peptidases"/>
    <property type="match status" value="1"/>
</dbReference>
<dbReference type="FunFam" id="3.30.70.360:FF:000001">
    <property type="entry name" value="N-acetyldiaminopimelate deacetylase"/>
    <property type="match status" value="1"/>
</dbReference>
<dbReference type="GO" id="GO:0009850">
    <property type="term" value="P:auxin metabolic process"/>
    <property type="evidence" value="ECO:0007669"/>
    <property type="project" value="TreeGrafter"/>
</dbReference>
<evidence type="ECO:0000256" key="3">
    <source>
        <dbReference type="ARBA" id="ARBA00023211"/>
    </source>
</evidence>
<dbReference type="SUPFAM" id="SSF53187">
    <property type="entry name" value="Zn-dependent exopeptidases"/>
    <property type="match status" value="1"/>
</dbReference>
<reference evidence="4" key="1">
    <citation type="submission" date="2023-04" db="EMBL/GenBank/DDBJ databases">
        <authorList>
            <person name="Vijverberg K."/>
            <person name="Xiong W."/>
            <person name="Schranz E."/>
        </authorList>
    </citation>
    <scope>NUCLEOTIDE SEQUENCE</scope>
</reference>
<gene>
    <name evidence="4" type="ORF">LSALG_LOCUS28562</name>
</gene>
<dbReference type="GO" id="GO:0005783">
    <property type="term" value="C:endoplasmic reticulum"/>
    <property type="evidence" value="ECO:0007669"/>
    <property type="project" value="TreeGrafter"/>
</dbReference>
<dbReference type="AlphaFoldDB" id="A0AA36EBH2"/>
<dbReference type="InterPro" id="IPR002933">
    <property type="entry name" value="Peptidase_M20"/>
</dbReference>
<organism evidence="4 5">
    <name type="scientific">Lactuca saligna</name>
    <name type="common">Willowleaf lettuce</name>
    <dbReference type="NCBI Taxonomy" id="75948"/>
    <lineage>
        <taxon>Eukaryota</taxon>
        <taxon>Viridiplantae</taxon>
        <taxon>Streptophyta</taxon>
        <taxon>Embryophyta</taxon>
        <taxon>Tracheophyta</taxon>
        <taxon>Spermatophyta</taxon>
        <taxon>Magnoliopsida</taxon>
        <taxon>eudicotyledons</taxon>
        <taxon>Gunneridae</taxon>
        <taxon>Pentapetalae</taxon>
        <taxon>asterids</taxon>
        <taxon>campanulids</taxon>
        <taxon>Asterales</taxon>
        <taxon>Asteraceae</taxon>
        <taxon>Cichorioideae</taxon>
        <taxon>Cichorieae</taxon>
        <taxon>Lactucinae</taxon>
        <taxon>Lactuca</taxon>
    </lineage>
</organism>